<feature type="domain" description="Apple" evidence="2">
    <location>
        <begin position="224"/>
        <end position="309"/>
    </location>
</feature>
<gene>
    <name evidence="3" type="ORF">LY89DRAFT_302772</name>
</gene>
<dbReference type="Gene3D" id="3.50.4.10">
    <property type="entry name" value="Hepatocyte Growth Factor"/>
    <property type="match status" value="1"/>
</dbReference>
<reference evidence="3 4" key="1">
    <citation type="submission" date="2015-10" db="EMBL/GenBank/DDBJ databases">
        <title>Full genome of DAOMC 229536 Phialocephala scopiformis, a fungal endophyte of spruce producing the potent anti-insectan compound rugulosin.</title>
        <authorList>
            <consortium name="DOE Joint Genome Institute"/>
            <person name="Walker A.K."/>
            <person name="Frasz S.L."/>
            <person name="Seifert K.A."/>
            <person name="Miller J.D."/>
            <person name="Mondo S.J."/>
            <person name="Labutti K."/>
            <person name="Lipzen A."/>
            <person name="Dockter R."/>
            <person name="Kennedy M."/>
            <person name="Grigoriev I.V."/>
            <person name="Spatafora J.W."/>
        </authorList>
    </citation>
    <scope>NUCLEOTIDE SEQUENCE [LARGE SCALE GENOMIC DNA]</scope>
    <source>
        <strain evidence="3 4">CBS 120377</strain>
    </source>
</reference>
<dbReference type="AlphaFoldDB" id="A0A194XR54"/>
<protein>
    <recommendedName>
        <fullName evidence="2">Apple domain-containing protein</fullName>
    </recommendedName>
</protein>
<dbReference type="GeneID" id="28816307"/>
<dbReference type="Proteomes" id="UP000070700">
    <property type="component" value="Unassembled WGS sequence"/>
</dbReference>
<sequence length="309" mass="31843">MKFTALFLAVGFASAIPQPLPASWSNTGEKGSEIQELFKHVSPLQGNDLEARSLPTCHHDNLFRIFLDHRYSSSASAFCSTYITSTMVSTIVPLTTTTITAMETAATAFSTVIVLATATSTTLAPDAIITVAPKAKRQALAGCPGKAGTYPPARISSACSCLVTPALMISTTTTAALSTVTIASTIQITAAATITETSTTVLDVAGPAAATSTIIGSPAPASYCSAGTMFDPNNDAFTVHCATSYASGGATLYSTITAISYQDCLNSCGANVKCRAFSYLLTVSSNNCYLYGKGLLTPSVDPTMDSGVA</sequence>
<dbReference type="SUPFAM" id="SSF57414">
    <property type="entry name" value="Hairpin loop containing domain-like"/>
    <property type="match status" value="1"/>
</dbReference>
<accession>A0A194XR54</accession>
<organism evidence="3 4">
    <name type="scientific">Mollisia scopiformis</name>
    <name type="common">Conifer needle endophyte fungus</name>
    <name type="synonym">Phialocephala scopiformis</name>
    <dbReference type="NCBI Taxonomy" id="149040"/>
    <lineage>
        <taxon>Eukaryota</taxon>
        <taxon>Fungi</taxon>
        <taxon>Dikarya</taxon>
        <taxon>Ascomycota</taxon>
        <taxon>Pezizomycotina</taxon>
        <taxon>Leotiomycetes</taxon>
        <taxon>Helotiales</taxon>
        <taxon>Mollisiaceae</taxon>
        <taxon>Mollisia</taxon>
    </lineage>
</organism>
<dbReference type="OrthoDB" id="3562088at2759"/>
<evidence type="ECO:0000313" key="3">
    <source>
        <dbReference type="EMBL" id="KUJ22534.1"/>
    </source>
</evidence>
<dbReference type="Pfam" id="PF00024">
    <property type="entry name" value="PAN_1"/>
    <property type="match status" value="1"/>
</dbReference>
<dbReference type="EMBL" id="KQ947406">
    <property type="protein sequence ID" value="KUJ22534.1"/>
    <property type="molecule type" value="Genomic_DNA"/>
</dbReference>
<proteinExistence type="predicted"/>
<feature type="signal peptide" evidence="1">
    <location>
        <begin position="1"/>
        <end position="15"/>
    </location>
</feature>
<evidence type="ECO:0000256" key="1">
    <source>
        <dbReference type="SAM" id="SignalP"/>
    </source>
</evidence>
<dbReference type="RefSeq" id="XP_018076889.1">
    <property type="nucleotide sequence ID" value="XM_018206581.1"/>
</dbReference>
<dbReference type="InParanoid" id="A0A194XR54"/>
<dbReference type="KEGG" id="psco:LY89DRAFT_302772"/>
<dbReference type="PROSITE" id="PS50948">
    <property type="entry name" value="PAN"/>
    <property type="match status" value="1"/>
</dbReference>
<evidence type="ECO:0000313" key="4">
    <source>
        <dbReference type="Proteomes" id="UP000070700"/>
    </source>
</evidence>
<keyword evidence="4" id="KW-1185">Reference proteome</keyword>
<name>A0A194XR54_MOLSC</name>
<evidence type="ECO:0000259" key="2">
    <source>
        <dbReference type="PROSITE" id="PS50948"/>
    </source>
</evidence>
<feature type="chain" id="PRO_5013153468" description="Apple domain-containing protein" evidence="1">
    <location>
        <begin position="16"/>
        <end position="309"/>
    </location>
</feature>
<dbReference type="InterPro" id="IPR003609">
    <property type="entry name" value="Pan_app"/>
</dbReference>
<keyword evidence="1" id="KW-0732">Signal</keyword>